<dbReference type="PANTHER" id="PTHR47234:SF2">
    <property type="entry name" value="TONB-DEPENDENT RECEPTOR"/>
    <property type="match status" value="1"/>
</dbReference>
<dbReference type="EMBL" id="PIPI01000005">
    <property type="protein sequence ID" value="RUO19577.1"/>
    <property type="molecule type" value="Genomic_DNA"/>
</dbReference>
<dbReference type="PROSITE" id="PS52016">
    <property type="entry name" value="TONB_DEPENDENT_REC_3"/>
    <property type="match status" value="1"/>
</dbReference>
<evidence type="ECO:0000256" key="1">
    <source>
        <dbReference type="ARBA" id="ARBA00004571"/>
    </source>
</evidence>
<reference evidence="14 15" key="1">
    <citation type="journal article" date="2011" name="Front. Microbiol.">
        <title>Genomic signatures of strain selection and enhancement in Bacillus atrophaeus var. globigii, a historical biowarfare simulant.</title>
        <authorList>
            <person name="Gibbons H.S."/>
            <person name="Broomall S.M."/>
            <person name="McNew L.A."/>
            <person name="Daligault H."/>
            <person name="Chapman C."/>
            <person name="Bruce D."/>
            <person name="Karavis M."/>
            <person name="Krepps M."/>
            <person name="McGregor P.A."/>
            <person name="Hong C."/>
            <person name="Park K.H."/>
            <person name="Akmal A."/>
            <person name="Feldman A."/>
            <person name="Lin J.S."/>
            <person name="Chang W.E."/>
            <person name="Higgs B.W."/>
            <person name="Demirev P."/>
            <person name="Lindquist J."/>
            <person name="Liem A."/>
            <person name="Fochler E."/>
            <person name="Read T.D."/>
            <person name="Tapia R."/>
            <person name="Johnson S."/>
            <person name="Bishop-Lilly K.A."/>
            <person name="Detter C."/>
            <person name="Han C."/>
            <person name="Sozhamannan S."/>
            <person name="Rosenzweig C.N."/>
            <person name="Skowronski E.W."/>
        </authorList>
    </citation>
    <scope>NUCLEOTIDE SEQUENCE [LARGE SCALE GENOMIC DNA]</scope>
    <source>
        <strain evidence="14 15">AK5</strain>
    </source>
</reference>
<comment type="similarity">
    <text evidence="8 9">Belongs to the TonB-dependent receptor family.</text>
</comment>
<dbReference type="InterPro" id="IPR039426">
    <property type="entry name" value="TonB-dep_rcpt-like"/>
</dbReference>
<dbReference type="Gene3D" id="2.40.170.20">
    <property type="entry name" value="TonB-dependent receptor, beta-barrel domain"/>
    <property type="match status" value="1"/>
</dbReference>
<keyword evidence="7 8" id="KW-0998">Cell outer membrane</keyword>
<dbReference type="AlphaFoldDB" id="A0A432VT60"/>
<name>A0A432VT60_9GAMM</name>
<feature type="domain" description="TonB-dependent receptor-like beta-barrel" evidence="12">
    <location>
        <begin position="338"/>
        <end position="863"/>
    </location>
</feature>
<keyword evidence="11" id="KW-0732">Signal</keyword>
<keyword evidence="3 8" id="KW-1134">Transmembrane beta strand</keyword>
<feature type="compositionally biased region" description="Polar residues" evidence="10">
    <location>
        <begin position="237"/>
        <end position="248"/>
    </location>
</feature>
<dbReference type="InterPro" id="IPR036942">
    <property type="entry name" value="Beta-barrel_TonB_sf"/>
</dbReference>
<keyword evidence="5 9" id="KW-0798">TonB box</keyword>
<accession>A0A432VT60</accession>
<sequence>MKNHRLSKLAVAMGLAMLPFTAVQAQEDAAEESANVERISVTGSRLQRTEAESAAPVQVFTAEDIEASGLTSMELILQQMSASAGFGGNPTSTYWVGGGWGTAQVNLRGLGVSRTLVLLNGRRVVNGGSGANASVDLNVIPTSIIERVEVLKDGASAIYGADAVAGVVNIITKKNYDGFMIEGRLAGTEHGDGEERQINMMLGASSDRGRVVLTLSYRDTDEVNMADRAPCPLVERTTGQLSCSPSGSTPGGRAVISSGPDAGQIINFNQDPGGDPNSYAPYDPEVHGSNSFPYLNAVNPVSTISFSTFGDYRLQGDTYAFAEVLYNQRRSNQTGAPNTLRNIDFAADHPSNPVGEDITVLMRRLDEGGGRHFDQEVNTWRFVTGLQGVVGDGWNWEFSYNYGRNTGRDGADNIVNLQRLNQVLTPSECGGDIPCSTLLGADSMSPEALDYILFRIDDNGGNEQRTLSFNINGDLTENRHGYIPVAFGVERRKERGWNNPDSSVVAGIMNTNQQEPLSGEYSVTEAYVETSIPLLSDMQFAELVSLDLAYRYSDYDLFGSDGNYKVGLHWNVNDNVKLRSTFSTAFRVPSIPELFSGVGEGNLTTSDPCSGWDQPSADPVVSANCQADGVPEGFQQQGSNILTQTGGNINLQPEHADTFTAGLVWDVDWVENLQVTVDYFSIEMSNAIRSVAGSTKLSACYNSEGMSHQFCSDDTFTRNALTGEVNFLSAQPDNVANEKISGWDASVFYATTLAGLDARFNWNLTYLDEYSIQPYEGAPVIDYAGKLTGGSGSFARVRSDVNMTLRSDDWRFNYTVRMIGSADDINASPGDIGASVSDVFYHDVQGTYYLDDNWTVQAGVNNLFDKSAPYVRSWTDANTDTMTYDLMGRQLYLKLRYEF</sequence>
<dbReference type="RefSeq" id="WP_126793130.1">
    <property type="nucleotide sequence ID" value="NZ_PIPI01000005.1"/>
</dbReference>
<proteinExistence type="inferred from homology"/>
<evidence type="ECO:0000256" key="2">
    <source>
        <dbReference type="ARBA" id="ARBA00022448"/>
    </source>
</evidence>
<dbReference type="CDD" id="cd01347">
    <property type="entry name" value="ligand_gated_channel"/>
    <property type="match status" value="1"/>
</dbReference>
<evidence type="ECO:0000259" key="13">
    <source>
        <dbReference type="Pfam" id="PF07715"/>
    </source>
</evidence>
<evidence type="ECO:0000313" key="14">
    <source>
        <dbReference type="EMBL" id="RUO19577.1"/>
    </source>
</evidence>
<dbReference type="InterPro" id="IPR000531">
    <property type="entry name" value="Beta-barrel_TonB"/>
</dbReference>
<evidence type="ECO:0000256" key="8">
    <source>
        <dbReference type="PROSITE-ProRule" id="PRU01360"/>
    </source>
</evidence>
<feature type="domain" description="TonB-dependent receptor plug" evidence="13">
    <location>
        <begin position="51"/>
        <end position="167"/>
    </location>
</feature>
<keyword evidence="15" id="KW-1185">Reference proteome</keyword>
<evidence type="ECO:0000256" key="7">
    <source>
        <dbReference type="ARBA" id="ARBA00023237"/>
    </source>
</evidence>
<protein>
    <submittedName>
        <fullName evidence="14">TonB-dependent receptor</fullName>
    </submittedName>
</protein>
<evidence type="ECO:0000256" key="10">
    <source>
        <dbReference type="SAM" id="MobiDB-lite"/>
    </source>
</evidence>
<evidence type="ECO:0000256" key="4">
    <source>
        <dbReference type="ARBA" id="ARBA00022692"/>
    </source>
</evidence>
<evidence type="ECO:0000256" key="3">
    <source>
        <dbReference type="ARBA" id="ARBA00022452"/>
    </source>
</evidence>
<dbReference type="SUPFAM" id="SSF56935">
    <property type="entry name" value="Porins"/>
    <property type="match status" value="1"/>
</dbReference>
<dbReference type="InterPro" id="IPR037066">
    <property type="entry name" value="Plug_dom_sf"/>
</dbReference>
<dbReference type="PANTHER" id="PTHR47234">
    <property type="match status" value="1"/>
</dbReference>
<feature type="chain" id="PRO_5019215672" evidence="11">
    <location>
        <begin position="26"/>
        <end position="899"/>
    </location>
</feature>
<feature type="signal peptide" evidence="11">
    <location>
        <begin position="1"/>
        <end position="25"/>
    </location>
</feature>
<comment type="subcellular location">
    <subcellularLocation>
        <location evidence="1 8">Cell outer membrane</location>
        <topology evidence="1 8">Multi-pass membrane protein</topology>
    </subcellularLocation>
</comment>
<keyword evidence="14" id="KW-0675">Receptor</keyword>
<evidence type="ECO:0000256" key="11">
    <source>
        <dbReference type="SAM" id="SignalP"/>
    </source>
</evidence>
<keyword evidence="6 8" id="KW-0472">Membrane</keyword>
<evidence type="ECO:0000256" key="5">
    <source>
        <dbReference type="ARBA" id="ARBA00023077"/>
    </source>
</evidence>
<evidence type="ECO:0000256" key="6">
    <source>
        <dbReference type="ARBA" id="ARBA00023136"/>
    </source>
</evidence>
<keyword evidence="4 8" id="KW-0812">Transmembrane</keyword>
<dbReference type="Pfam" id="PF07715">
    <property type="entry name" value="Plug"/>
    <property type="match status" value="1"/>
</dbReference>
<organism evidence="14 15">
    <name type="scientific">Aliidiomarina haloalkalitolerans</name>
    <dbReference type="NCBI Taxonomy" id="859059"/>
    <lineage>
        <taxon>Bacteria</taxon>
        <taxon>Pseudomonadati</taxon>
        <taxon>Pseudomonadota</taxon>
        <taxon>Gammaproteobacteria</taxon>
        <taxon>Alteromonadales</taxon>
        <taxon>Idiomarinaceae</taxon>
        <taxon>Aliidiomarina</taxon>
    </lineage>
</organism>
<comment type="caution">
    <text evidence="14">The sequence shown here is derived from an EMBL/GenBank/DDBJ whole genome shotgun (WGS) entry which is preliminary data.</text>
</comment>
<dbReference type="Proteomes" id="UP000288212">
    <property type="component" value="Unassembled WGS sequence"/>
</dbReference>
<dbReference type="OrthoDB" id="176248at2"/>
<evidence type="ECO:0000313" key="15">
    <source>
        <dbReference type="Proteomes" id="UP000288212"/>
    </source>
</evidence>
<keyword evidence="2 8" id="KW-0813">Transport</keyword>
<dbReference type="Pfam" id="PF00593">
    <property type="entry name" value="TonB_dep_Rec_b-barrel"/>
    <property type="match status" value="1"/>
</dbReference>
<feature type="region of interest" description="Disordered" evidence="10">
    <location>
        <begin position="237"/>
        <end position="259"/>
    </location>
</feature>
<dbReference type="GO" id="GO:0009279">
    <property type="term" value="C:cell outer membrane"/>
    <property type="evidence" value="ECO:0007669"/>
    <property type="project" value="UniProtKB-SubCell"/>
</dbReference>
<evidence type="ECO:0000259" key="12">
    <source>
        <dbReference type="Pfam" id="PF00593"/>
    </source>
</evidence>
<evidence type="ECO:0000256" key="9">
    <source>
        <dbReference type="RuleBase" id="RU003357"/>
    </source>
</evidence>
<dbReference type="InterPro" id="IPR012910">
    <property type="entry name" value="Plug_dom"/>
</dbReference>
<dbReference type="Gene3D" id="2.170.130.10">
    <property type="entry name" value="TonB-dependent receptor, plug domain"/>
    <property type="match status" value="1"/>
</dbReference>
<gene>
    <name evidence="14" type="ORF">CWE06_08585</name>
</gene>